<dbReference type="InterPro" id="IPR000644">
    <property type="entry name" value="CBS_dom"/>
</dbReference>
<evidence type="ECO:0000256" key="2">
    <source>
        <dbReference type="PROSITE-ProRule" id="PRU00703"/>
    </source>
</evidence>
<dbReference type="PANTHER" id="PTHR48108">
    <property type="entry name" value="CBS DOMAIN-CONTAINING PROTEIN CBSX2, CHLOROPLASTIC"/>
    <property type="match status" value="1"/>
</dbReference>
<dbReference type="CDD" id="cd04587">
    <property type="entry name" value="CBS_pair_CAP-ED_NT_Pol-beta-like_DUF294_assoc"/>
    <property type="match status" value="1"/>
</dbReference>
<dbReference type="PANTHER" id="PTHR48108:SF26">
    <property type="entry name" value="CBS DOMAIN-CONTAINING PROTEIN DDB_G0289609"/>
    <property type="match status" value="1"/>
</dbReference>
<gene>
    <name evidence="6" type="ORF">BXY39_2302</name>
</gene>
<dbReference type="CDD" id="cd00038">
    <property type="entry name" value="CAP_ED"/>
    <property type="match status" value="1"/>
</dbReference>
<dbReference type="Gene3D" id="3.10.580.10">
    <property type="entry name" value="CBS-domain"/>
    <property type="match status" value="1"/>
</dbReference>
<evidence type="ECO:0000256" key="3">
    <source>
        <dbReference type="SAM" id="MobiDB-lite"/>
    </source>
</evidence>
<dbReference type="Pfam" id="PF00027">
    <property type="entry name" value="cNMP_binding"/>
    <property type="match status" value="1"/>
</dbReference>
<feature type="domain" description="Cyclic nucleotide-binding" evidence="4">
    <location>
        <begin position="50"/>
        <end position="139"/>
    </location>
</feature>
<sequence length="666" mass="72018">MPTGPKPSTKTDNASTEQQEVIDFLAATVPFDGIPHDAAAAAAMTMAVRYARRGSVVVGAGTRNDHLYLVRSGAVELHEGGTDFHARLGEGCFFAYPSLLRGGERRTRNEVRAIEDTLLYCLPGDVFLRLYEDQPAIRRFFATAEADRLRHALSLMGRGEPAGCPPGQRQEQRQEQDQGQEHEQEQGGDLTEARGFGLRLGDLVGRAPVTAPSQTPLRQAAQVMAREKVSTLMVVDDGRLTGIVSDKDIRSRAVAEGLAYDTPLSAIMTPEPVTLAAGAPVMDALVAMMERNFHHVPVLAADGALAGLVSSNDILDTLTTTGLHCMKAIARAETVAAAVSAGAGAASLIVDLSRAGLAATRILEIRSAISAALHRRLVHLAEAALGPPPVPYAFQVFGSLARRDQTGVSDQDNGLILSDDYDEDTHGDYFRRLATQISDGLNAAGFVYCQGGIMATNDRWRQPLAGWRRQFSDWITAPEPKALMHATIFFDMDGLAGDLSLVETLRAHALDMAARNRIFLAHMVENALTAQVPLGFFRRFVLTRDKEQGDTLDIKKQGVMPLIDIVRVHALAHGIAAVGTEARLDALAAAGALSPQDVQDMKDTFTLLSEVRLQHQVAQLAEGRPADNRVDPDTLSPLEREHLRDAFSVIRTHQEALSRTYAGGLF</sequence>
<dbReference type="InterPro" id="IPR051462">
    <property type="entry name" value="CBS_domain-containing"/>
</dbReference>
<keyword evidence="2" id="KW-0129">CBS domain</keyword>
<evidence type="ECO:0000259" key="5">
    <source>
        <dbReference type="PROSITE" id="PS51371"/>
    </source>
</evidence>
<feature type="domain" description="CBS" evidence="5">
    <location>
        <begin position="204"/>
        <end position="262"/>
    </location>
</feature>
<dbReference type="SUPFAM" id="SSF54631">
    <property type="entry name" value="CBS-domain pair"/>
    <property type="match status" value="1"/>
</dbReference>
<dbReference type="RefSeq" id="WP_121938939.1">
    <property type="nucleotide sequence ID" value="NZ_REFR01000011.1"/>
</dbReference>
<dbReference type="Pfam" id="PF00571">
    <property type="entry name" value="CBS"/>
    <property type="match status" value="2"/>
</dbReference>
<dbReference type="Pfam" id="PF10335">
    <property type="entry name" value="DUF294_C"/>
    <property type="match status" value="1"/>
</dbReference>
<dbReference type="InterPro" id="IPR018821">
    <property type="entry name" value="DUF294_put_nucleoTrafse_sb-bd"/>
</dbReference>
<dbReference type="SMART" id="SM00100">
    <property type="entry name" value="cNMP"/>
    <property type="match status" value="1"/>
</dbReference>
<dbReference type="InterPro" id="IPR014710">
    <property type="entry name" value="RmlC-like_jellyroll"/>
</dbReference>
<dbReference type="InterPro" id="IPR005105">
    <property type="entry name" value="GlnD_Uridyltrans_N"/>
</dbReference>
<evidence type="ECO:0000256" key="1">
    <source>
        <dbReference type="ARBA" id="ARBA00022737"/>
    </source>
</evidence>
<dbReference type="InterPro" id="IPR046342">
    <property type="entry name" value="CBS_dom_sf"/>
</dbReference>
<reference evidence="6 7" key="1">
    <citation type="submission" date="2018-10" db="EMBL/GenBank/DDBJ databases">
        <title>Genomic Encyclopedia of Archaeal and Bacterial Type Strains, Phase II (KMG-II): from individual species to whole genera.</title>
        <authorList>
            <person name="Goeker M."/>
        </authorList>
    </citation>
    <scope>NUCLEOTIDE SEQUENCE [LARGE SCALE GENOMIC DNA]</scope>
    <source>
        <strain evidence="6 7">DSM 25217</strain>
    </source>
</reference>
<dbReference type="PROSITE" id="PS50042">
    <property type="entry name" value="CNMP_BINDING_3"/>
    <property type="match status" value="1"/>
</dbReference>
<feature type="domain" description="CBS" evidence="5">
    <location>
        <begin position="268"/>
        <end position="326"/>
    </location>
</feature>
<dbReference type="EMBL" id="REFR01000011">
    <property type="protein sequence ID" value="RMB08206.1"/>
    <property type="molecule type" value="Genomic_DNA"/>
</dbReference>
<keyword evidence="1" id="KW-0677">Repeat</keyword>
<evidence type="ECO:0000313" key="7">
    <source>
        <dbReference type="Proteomes" id="UP000271227"/>
    </source>
</evidence>
<accession>A0A3M0CMM5</accession>
<protein>
    <submittedName>
        <fullName evidence="6">CBS domain-containing protein</fullName>
    </submittedName>
</protein>
<dbReference type="InParanoid" id="A0A3M0CMM5"/>
<dbReference type="OrthoDB" id="9808528at2"/>
<dbReference type="Pfam" id="PF03445">
    <property type="entry name" value="DUF294"/>
    <property type="match status" value="1"/>
</dbReference>
<dbReference type="InterPro" id="IPR000595">
    <property type="entry name" value="cNMP-bd_dom"/>
</dbReference>
<feature type="region of interest" description="Disordered" evidence="3">
    <location>
        <begin position="156"/>
        <end position="191"/>
    </location>
</feature>
<name>A0A3M0CMM5_9PROT</name>
<dbReference type="Gene3D" id="2.60.120.10">
    <property type="entry name" value="Jelly Rolls"/>
    <property type="match status" value="1"/>
</dbReference>
<dbReference type="CDD" id="cd05401">
    <property type="entry name" value="NT_GlnE_GlnD_like"/>
    <property type="match status" value="1"/>
</dbReference>
<dbReference type="InterPro" id="IPR018490">
    <property type="entry name" value="cNMP-bd_dom_sf"/>
</dbReference>
<evidence type="ECO:0000259" key="4">
    <source>
        <dbReference type="PROSITE" id="PS50042"/>
    </source>
</evidence>
<feature type="compositionally biased region" description="Basic and acidic residues" evidence="3">
    <location>
        <begin position="170"/>
        <end position="185"/>
    </location>
</feature>
<dbReference type="GO" id="GO:0008773">
    <property type="term" value="F:[protein-PII] uridylyltransferase activity"/>
    <property type="evidence" value="ECO:0007669"/>
    <property type="project" value="InterPro"/>
</dbReference>
<dbReference type="Proteomes" id="UP000271227">
    <property type="component" value="Unassembled WGS sequence"/>
</dbReference>
<comment type="caution">
    <text evidence="6">The sequence shown here is derived from an EMBL/GenBank/DDBJ whole genome shotgun (WGS) entry which is preliminary data.</text>
</comment>
<dbReference type="SMART" id="SM00116">
    <property type="entry name" value="CBS"/>
    <property type="match status" value="2"/>
</dbReference>
<dbReference type="SUPFAM" id="SSF51206">
    <property type="entry name" value="cAMP-binding domain-like"/>
    <property type="match status" value="1"/>
</dbReference>
<dbReference type="PROSITE" id="PS51371">
    <property type="entry name" value="CBS"/>
    <property type="match status" value="2"/>
</dbReference>
<proteinExistence type="predicted"/>
<dbReference type="AlphaFoldDB" id="A0A3M0CMM5"/>
<keyword evidence="7" id="KW-1185">Reference proteome</keyword>
<evidence type="ECO:0000313" key="6">
    <source>
        <dbReference type="EMBL" id="RMB08206.1"/>
    </source>
</evidence>
<organism evidence="6 7">
    <name type="scientific">Eilatimonas milleporae</name>
    <dbReference type="NCBI Taxonomy" id="911205"/>
    <lineage>
        <taxon>Bacteria</taxon>
        <taxon>Pseudomonadati</taxon>
        <taxon>Pseudomonadota</taxon>
        <taxon>Alphaproteobacteria</taxon>
        <taxon>Kordiimonadales</taxon>
        <taxon>Kordiimonadaceae</taxon>
        <taxon>Eilatimonas</taxon>
    </lineage>
</organism>